<dbReference type="OrthoDB" id="5827188at2759"/>
<reference evidence="4" key="1">
    <citation type="submission" date="2016-06" db="UniProtKB">
        <authorList>
            <consortium name="WormBaseParasite"/>
        </authorList>
    </citation>
    <scope>IDENTIFICATION</scope>
</reference>
<keyword evidence="3" id="KW-1185">Reference proteome</keyword>
<dbReference type="GO" id="GO:0034388">
    <property type="term" value="C:Pwp2p-containing subcomplex of 90S preribosome"/>
    <property type="evidence" value="ECO:0007669"/>
    <property type="project" value="TreeGrafter"/>
</dbReference>
<dbReference type="EMBL" id="UYRT01086785">
    <property type="protein sequence ID" value="VDN31769.1"/>
    <property type="molecule type" value="Genomic_DNA"/>
</dbReference>
<evidence type="ECO:0000259" key="1">
    <source>
        <dbReference type="Pfam" id="PF04192"/>
    </source>
</evidence>
<dbReference type="PANTHER" id="PTHR22840">
    <property type="entry name" value="WD REPEAT-CONTAINING PROTEIN 36"/>
    <property type="match status" value="1"/>
</dbReference>
<dbReference type="Pfam" id="PF04192">
    <property type="entry name" value="Utp21"/>
    <property type="match status" value="1"/>
</dbReference>
<gene>
    <name evidence="2" type="ORF">GPUH_LOCUS18449</name>
</gene>
<dbReference type="GO" id="GO:0032040">
    <property type="term" value="C:small-subunit processome"/>
    <property type="evidence" value="ECO:0007669"/>
    <property type="project" value="InterPro"/>
</dbReference>
<evidence type="ECO:0000313" key="3">
    <source>
        <dbReference type="Proteomes" id="UP000271098"/>
    </source>
</evidence>
<reference evidence="2 3" key="2">
    <citation type="submission" date="2018-11" db="EMBL/GenBank/DDBJ databases">
        <authorList>
            <consortium name="Pathogen Informatics"/>
        </authorList>
    </citation>
    <scope>NUCLEOTIDE SEQUENCE [LARGE SCALE GENOMIC DNA]</scope>
</reference>
<dbReference type="WBParaSite" id="GPUH_0001847501-mRNA-1">
    <property type="protein sequence ID" value="GPUH_0001847501-mRNA-1"/>
    <property type="gene ID" value="GPUH_0001847501"/>
</dbReference>
<dbReference type="Proteomes" id="UP000271098">
    <property type="component" value="Unassembled WGS sequence"/>
</dbReference>
<proteinExistence type="predicted"/>
<evidence type="ECO:0000313" key="2">
    <source>
        <dbReference type="EMBL" id="VDN31769.1"/>
    </source>
</evidence>
<accession>A0A183EBV9</accession>
<dbReference type="AlphaFoldDB" id="A0A183EBV9"/>
<dbReference type="PANTHER" id="PTHR22840:SF12">
    <property type="entry name" value="WD REPEAT-CONTAINING PROTEIN 36"/>
    <property type="match status" value="1"/>
</dbReference>
<protein>
    <submittedName>
        <fullName evidence="4">Utp21 domain-containing protein</fullName>
    </submittedName>
</protein>
<sequence>MSISSIDFQIRILPQRALTSFLKMLLVVLRSHRDFELVQAYLAAFLRIHRNKLWTSDAETENLEKTLDELRNELRSSWERMDQLLLDNASMIQWIKTALL</sequence>
<dbReference type="InterPro" id="IPR007319">
    <property type="entry name" value="WDR36/Utp21_C"/>
</dbReference>
<organism evidence="4">
    <name type="scientific">Gongylonema pulchrum</name>
    <dbReference type="NCBI Taxonomy" id="637853"/>
    <lineage>
        <taxon>Eukaryota</taxon>
        <taxon>Metazoa</taxon>
        <taxon>Ecdysozoa</taxon>
        <taxon>Nematoda</taxon>
        <taxon>Chromadorea</taxon>
        <taxon>Rhabditida</taxon>
        <taxon>Spirurina</taxon>
        <taxon>Spiruromorpha</taxon>
        <taxon>Spiruroidea</taxon>
        <taxon>Gongylonematidae</taxon>
        <taxon>Gongylonema</taxon>
    </lineage>
</organism>
<feature type="domain" description="WDR36/Utp21 C-terminal" evidence="1">
    <location>
        <begin position="1"/>
        <end position="96"/>
    </location>
</feature>
<dbReference type="GO" id="GO:0006364">
    <property type="term" value="P:rRNA processing"/>
    <property type="evidence" value="ECO:0007669"/>
    <property type="project" value="InterPro"/>
</dbReference>
<name>A0A183EBV9_9BILA</name>
<evidence type="ECO:0000313" key="4">
    <source>
        <dbReference type="WBParaSite" id="GPUH_0001847501-mRNA-1"/>
    </source>
</evidence>